<evidence type="ECO:0000313" key="2">
    <source>
        <dbReference type="EMBL" id="CAI2359284.1"/>
    </source>
</evidence>
<gene>
    <name evidence="2" type="ORF">ECRASSUSDP1_LOCUS570</name>
</gene>
<comment type="caution">
    <text evidence="2">The sequence shown here is derived from an EMBL/GenBank/DDBJ whole genome shotgun (WGS) entry which is preliminary data.</text>
</comment>
<dbReference type="Proteomes" id="UP001295684">
    <property type="component" value="Unassembled WGS sequence"/>
</dbReference>
<sequence length="203" mass="23889">MGVVGQKYSLKTSRAPKENSQRRLLQNNLSHNDRSPEQGKFTENLKRIITLRIMKRFQNSFRNETLEKKVHEWIDNYKRKITTGVPIFTESVIKECVRDIQLSECSTKVSMPTLQNFRNKSSIRSSKRSMIYTIGDSQRSVDISDRYPENLNRSIKTLEQPTSSFREHSYRRISPASSRYRYENDHQNISKTRNNNSGLSFFK</sequence>
<name>A0AAD1U596_EUPCR</name>
<evidence type="ECO:0000313" key="3">
    <source>
        <dbReference type="Proteomes" id="UP001295684"/>
    </source>
</evidence>
<accession>A0AAD1U596</accession>
<keyword evidence="3" id="KW-1185">Reference proteome</keyword>
<dbReference type="AlphaFoldDB" id="A0AAD1U596"/>
<protein>
    <submittedName>
        <fullName evidence="2">Uncharacterized protein</fullName>
    </submittedName>
</protein>
<evidence type="ECO:0000256" key="1">
    <source>
        <dbReference type="SAM" id="MobiDB-lite"/>
    </source>
</evidence>
<dbReference type="EMBL" id="CAMPGE010000536">
    <property type="protein sequence ID" value="CAI2359284.1"/>
    <property type="molecule type" value="Genomic_DNA"/>
</dbReference>
<feature type="compositionally biased region" description="Polar residues" evidence="1">
    <location>
        <begin position="189"/>
        <end position="203"/>
    </location>
</feature>
<reference evidence="2" key="1">
    <citation type="submission" date="2023-07" db="EMBL/GenBank/DDBJ databases">
        <authorList>
            <consortium name="AG Swart"/>
            <person name="Singh M."/>
            <person name="Singh A."/>
            <person name="Seah K."/>
            <person name="Emmerich C."/>
        </authorList>
    </citation>
    <scope>NUCLEOTIDE SEQUENCE</scope>
    <source>
        <strain evidence="2">DP1</strain>
    </source>
</reference>
<proteinExistence type="predicted"/>
<feature type="region of interest" description="Disordered" evidence="1">
    <location>
        <begin position="1"/>
        <end position="41"/>
    </location>
</feature>
<organism evidence="2 3">
    <name type="scientific">Euplotes crassus</name>
    <dbReference type="NCBI Taxonomy" id="5936"/>
    <lineage>
        <taxon>Eukaryota</taxon>
        <taxon>Sar</taxon>
        <taxon>Alveolata</taxon>
        <taxon>Ciliophora</taxon>
        <taxon>Intramacronucleata</taxon>
        <taxon>Spirotrichea</taxon>
        <taxon>Hypotrichia</taxon>
        <taxon>Euplotida</taxon>
        <taxon>Euplotidae</taxon>
        <taxon>Moneuplotes</taxon>
    </lineage>
</organism>
<feature type="region of interest" description="Disordered" evidence="1">
    <location>
        <begin position="184"/>
        <end position="203"/>
    </location>
</feature>